<dbReference type="PANTHER" id="PTHR13523:SF2">
    <property type="entry name" value="COILED-COIL-HELIX-COILED-COIL-HELIX DOMAIN CONTAINING 2, ISOFORM A-RELATED"/>
    <property type="match status" value="1"/>
</dbReference>
<name>A0A9N9BNZ9_9GLOM</name>
<dbReference type="InterPro" id="IPR009069">
    <property type="entry name" value="Cys_alpha_HP_mot_SF"/>
</dbReference>
<dbReference type="GO" id="GO:0007005">
    <property type="term" value="P:mitochondrion organization"/>
    <property type="evidence" value="ECO:0007669"/>
    <property type="project" value="InterPro"/>
</dbReference>
<dbReference type="GO" id="GO:0005634">
    <property type="term" value="C:nucleus"/>
    <property type="evidence" value="ECO:0007669"/>
    <property type="project" value="TreeGrafter"/>
</dbReference>
<evidence type="ECO:0000313" key="3">
    <source>
        <dbReference type="Proteomes" id="UP000789759"/>
    </source>
</evidence>
<dbReference type="AlphaFoldDB" id="A0A9N9BNZ9"/>
<feature type="compositionally biased region" description="Polar residues" evidence="1">
    <location>
        <begin position="19"/>
        <end position="28"/>
    </location>
</feature>
<dbReference type="OrthoDB" id="1106148at2759"/>
<gene>
    <name evidence="2" type="ORF">CPELLU_LOCUS5707</name>
</gene>
<accession>A0A9N9BNZ9</accession>
<dbReference type="PANTHER" id="PTHR13523">
    <property type="entry name" value="COILED-COIL-HELIX-COILED-COIL-HELIX DOMAIN CONTAINING 2/NUR77"/>
    <property type="match status" value="1"/>
</dbReference>
<organism evidence="2 3">
    <name type="scientific">Cetraspora pellucida</name>
    <dbReference type="NCBI Taxonomy" id="1433469"/>
    <lineage>
        <taxon>Eukaryota</taxon>
        <taxon>Fungi</taxon>
        <taxon>Fungi incertae sedis</taxon>
        <taxon>Mucoromycota</taxon>
        <taxon>Glomeromycotina</taxon>
        <taxon>Glomeromycetes</taxon>
        <taxon>Diversisporales</taxon>
        <taxon>Gigasporaceae</taxon>
        <taxon>Cetraspora</taxon>
    </lineage>
</organism>
<dbReference type="Proteomes" id="UP000789759">
    <property type="component" value="Unassembled WGS sequence"/>
</dbReference>
<evidence type="ECO:0000256" key="1">
    <source>
        <dbReference type="SAM" id="MobiDB-lite"/>
    </source>
</evidence>
<proteinExistence type="predicted"/>
<dbReference type="Gene3D" id="1.10.287.1130">
    <property type="entry name" value="CytochromE C oxidase copper chaperone"/>
    <property type="match status" value="1"/>
</dbReference>
<dbReference type="EMBL" id="CAJVQA010003340">
    <property type="protein sequence ID" value="CAG8572269.1"/>
    <property type="molecule type" value="Genomic_DNA"/>
</dbReference>
<dbReference type="InterPro" id="IPR055304">
    <property type="entry name" value="CHCHD2/10-like"/>
</dbReference>
<evidence type="ECO:0000313" key="2">
    <source>
        <dbReference type="EMBL" id="CAG8572269.1"/>
    </source>
</evidence>
<sequence length="166" mass="17841">MPRKTSRSSRSAPVRAPSQKRQASTLPVRSTPTPTSQTKSQSSNVPAVPPNSQAVPAVKQPSLLGQVASTAAGVAIGHNIGHGISSLFSGGSSAEPPAQDTQSQYSPQTQYEQRSFQVDDQSTGDRTCERDAKALSKCLEQNNYNTNLCQWYLENLKACQQMASQF</sequence>
<protein>
    <submittedName>
        <fullName evidence="2">7327_t:CDS:1</fullName>
    </submittedName>
</protein>
<dbReference type="SUPFAM" id="SSF47072">
    <property type="entry name" value="Cysteine alpha-hairpin motif"/>
    <property type="match status" value="1"/>
</dbReference>
<feature type="compositionally biased region" description="Polar residues" evidence="1">
    <location>
        <begin position="99"/>
        <end position="125"/>
    </location>
</feature>
<dbReference type="GO" id="GO:0005739">
    <property type="term" value="C:mitochondrion"/>
    <property type="evidence" value="ECO:0007669"/>
    <property type="project" value="TreeGrafter"/>
</dbReference>
<keyword evidence="3" id="KW-1185">Reference proteome</keyword>
<comment type="caution">
    <text evidence="2">The sequence shown here is derived from an EMBL/GenBank/DDBJ whole genome shotgun (WGS) entry which is preliminary data.</text>
</comment>
<reference evidence="2" key="1">
    <citation type="submission" date="2021-06" db="EMBL/GenBank/DDBJ databases">
        <authorList>
            <person name="Kallberg Y."/>
            <person name="Tangrot J."/>
            <person name="Rosling A."/>
        </authorList>
    </citation>
    <scope>NUCLEOTIDE SEQUENCE</scope>
    <source>
        <strain evidence="2">FL966</strain>
    </source>
</reference>
<feature type="compositionally biased region" description="Low complexity" evidence="1">
    <location>
        <begin position="30"/>
        <end position="43"/>
    </location>
</feature>
<feature type="region of interest" description="Disordered" evidence="1">
    <location>
        <begin position="1"/>
        <end position="57"/>
    </location>
</feature>
<feature type="compositionally biased region" description="Low complexity" evidence="1">
    <location>
        <begin position="8"/>
        <end position="17"/>
    </location>
</feature>
<feature type="region of interest" description="Disordered" evidence="1">
    <location>
        <begin position="85"/>
        <end position="125"/>
    </location>
</feature>